<dbReference type="PANTHER" id="PTHR43236:SF2">
    <property type="entry name" value="BLL0069 PROTEIN"/>
    <property type="match status" value="1"/>
</dbReference>
<proteinExistence type="predicted"/>
<reference evidence="2 3" key="1">
    <citation type="submission" date="2020-08" db="EMBL/GenBank/DDBJ databases">
        <title>Comparative genomics of Francisella species.</title>
        <authorList>
            <person name="Sahl J."/>
            <person name="Sjodin A."/>
            <person name="Wagner D."/>
            <person name="Forsman M."/>
        </authorList>
    </citation>
    <scope>NUCLEOTIDE SEQUENCE [LARGE SCALE GENOMIC DNA]</scope>
    <source>
        <strain evidence="2 3">F1093</strain>
    </source>
</reference>
<feature type="domain" description="IrrE N-terminal-like" evidence="1">
    <location>
        <begin position="62"/>
        <end position="171"/>
    </location>
</feature>
<protein>
    <submittedName>
        <fullName evidence="2">ImmA/IrrE family metallo-endopeptidase</fullName>
    </submittedName>
</protein>
<evidence type="ECO:0000313" key="2">
    <source>
        <dbReference type="EMBL" id="MBK2303263.1"/>
    </source>
</evidence>
<gene>
    <name evidence="2" type="ORF">IBE52_10085</name>
</gene>
<keyword evidence="3" id="KW-1185">Reference proteome</keyword>
<evidence type="ECO:0000313" key="3">
    <source>
        <dbReference type="Proteomes" id="UP000760407"/>
    </source>
</evidence>
<evidence type="ECO:0000259" key="1">
    <source>
        <dbReference type="Pfam" id="PF06114"/>
    </source>
</evidence>
<name>A0ABS1GEX4_9GAMM</name>
<comment type="caution">
    <text evidence="2">The sequence shown here is derived from an EMBL/GenBank/DDBJ whole genome shotgun (WGS) entry which is preliminary data.</text>
</comment>
<organism evidence="2 3">
    <name type="scientific">Francisella philomiragia</name>
    <dbReference type="NCBI Taxonomy" id="28110"/>
    <lineage>
        <taxon>Bacteria</taxon>
        <taxon>Pseudomonadati</taxon>
        <taxon>Pseudomonadota</taxon>
        <taxon>Gammaproteobacteria</taxon>
        <taxon>Thiotrichales</taxon>
        <taxon>Francisellaceae</taxon>
        <taxon>Francisella</taxon>
    </lineage>
</organism>
<dbReference type="Gene3D" id="1.10.10.2910">
    <property type="match status" value="1"/>
</dbReference>
<dbReference type="PANTHER" id="PTHR43236">
    <property type="entry name" value="ANTITOXIN HIGA1"/>
    <property type="match status" value="1"/>
</dbReference>
<dbReference type="Pfam" id="PF06114">
    <property type="entry name" value="Peptidase_M78"/>
    <property type="match status" value="1"/>
</dbReference>
<dbReference type="EMBL" id="JACTSG010000007">
    <property type="protein sequence ID" value="MBK2303263.1"/>
    <property type="molecule type" value="Genomic_DNA"/>
</dbReference>
<dbReference type="InterPro" id="IPR052345">
    <property type="entry name" value="Rad_response_metalloprotease"/>
</dbReference>
<accession>A0ABS1GEX4</accession>
<dbReference type="RefSeq" id="WP_200167654.1">
    <property type="nucleotide sequence ID" value="NZ_JACTSG010000007.1"/>
</dbReference>
<dbReference type="InterPro" id="IPR010359">
    <property type="entry name" value="IrrE_HExxH"/>
</dbReference>
<dbReference type="Proteomes" id="UP000760407">
    <property type="component" value="Unassembled WGS sequence"/>
</dbReference>
<sequence length="176" mass="20366">MIVSKERRAQIERVANALIEKYDLTFPIPVSALAKELKHPIKELRPESNEDNENIAGILYLDNSILVNYMDSSQRQRFTIAHELGHLELHRRMIEESDGANVAYRSDFSGLDPVEIEANHFAASLLMPREQFIDKFNELKERFGIFYNTFAVNKLAEYFNVSKVSVQHRMSYLGCK</sequence>